<proteinExistence type="predicted"/>
<organism evidence="2 3">
    <name type="scientific">Tanacetum coccineum</name>
    <dbReference type="NCBI Taxonomy" id="301880"/>
    <lineage>
        <taxon>Eukaryota</taxon>
        <taxon>Viridiplantae</taxon>
        <taxon>Streptophyta</taxon>
        <taxon>Embryophyta</taxon>
        <taxon>Tracheophyta</taxon>
        <taxon>Spermatophyta</taxon>
        <taxon>Magnoliopsida</taxon>
        <taxon>eudicotyledons</taxon>
        <taxon>Gunneridae</taxon>
        <taxon>Pentapetalae</taxon>
        <taxon>asterids</taxon>
        <taxon>campanulids</taxon>
        <taxon>Asterales</taxon>
        <taxon>Asteraceae</taxon>
        <taxon>Asteroideae</taxon>
        <taxon>Anthemideae</taxon>
        <taxon>Anthemidinae</taxon>
        <taxon>Tanacetum</taxon>
    </lineage>
</organism>
<accession>A0ABQ4YHI8</accession>
<reference evidence="2" key="2">
    <citation type="submission" date="2022-01" db="EMBL/GenBank/DDBJ databases">
        <authorList>
            <person name="Yamashiro T."/>
            <person name="Shiraishi A."/>
            <person name="Satake H."/>
            <person name="Nakayama K."/>
        </authorList>
    </citation>
    <scope>NUCLEOTIDE SEQUENCE</scope>
</reference>
<keyword evidence="3" id="KW-1185">Reference proteome</keyword>
<evidence type="ECO:0000313" key="2">
    <source>
        <dbReference type="EMBL" id="GJS76871.1"/>
    </source>
</evidence>
<dbReference type="Proteomes" id="UP001151760">
    <property type="component" value="Unassembled WGS sequence"/>
</dbReference>
<reference evidence="2" key="1">
    <citation type="journal article" date="2022" name="Int. J. Mol. Sci.">
        <title>Draft Genome of Tanacetum Coccineum: Genomic Comparison of Closely Related Tanacetum-Family Plants.</title>
        <authorList>
            <person name="Yamashiro T."/>
            <person name="Shiraishi A."/>
            <person name="Nakayama K."/>
            <person name="Satake H."/>
        </authorList>
    </citation>
    <scope>NUCLEOTIDE SEQUENCE</scope>
</reference>
<sequence>MTSQSCLSSEVRLRLEHELRGRKKFEDKCAMQAGWLKEKDAEIASLKAQLSLKEAEAAEAIRLQGQVAVVEAAEAARIAELNGLKEHAVALGGQLLLWSLKRMVLVVRFLLETTCSELREQVLGYELFKEHIEAVQDAQVKILSDKVAGIDADLMEMALHLDEEFYPHFLTIIAGRRWILS</sequence>
<evidence type="ECO:0000313" key="3">
    <source>
        <dbReference type="Proteomes" id="UP001151760"/>
    </source>
</evidence>
<comment type="caution">
    <text evidence="2">The sequence shown here is derived from an EMBL/GenBank/DDBJ whole genome shotgun (WGS) entry which is preliminary data.</text>
</comment>
<protein>
    <submittedName>
        <fullName evidence="2">Uncharacterized protein</fullName>
    </submittedName>
</protein>
<gene>
    <name evidence="2" type="ORF">Tco_0726752</name>
</gene>
<dbReference type="EMBL" id="BQNB010010408">
    <property type="protein sequence ID" value="GJS76871.1"/>
    <property type="molecule type" value="Genomic_DNA"/>
</dbReference>
<name>A0ABQ4YHI8_9ASTR</name>
<feature type="coiled-coil region" evidence="1">
    <location>
        <begin position="36"/>
        <end position="63"/>
    </location>
</feature>
<keyword evidence="1" id="KW-0175">Coiled coil</keyword>
<evidence type="ECO:0000256" key="1">
    <source>
        <dbReference type="SAM" id="Coils"/>
    </source>
</evidence>